<accession>A0AAV6QKU4</accession>
<proteinExistence type="predicted"/>
<dbReference type="Proteomes" id="UP000693946">
    <property type="component" value="Linkage Group LG4"/>
</dbReference>
<keyword evidence="3" id="KW-1185">Reference proteome</keyword>
<organism evidence="2 3">
    <name type="scientific">Solea senegalensis</name>
    <name type="common">Senegalese sole</name>
    <dbReference type="NCBI Taxonomy" id="28829"/>
    <lineage>
        <taxon>Eukaryota</taxon>
        <taxon>Metazoa</taxon>
        <taxon>Chordata</taxon>
        <taxon>Craniata</taxon>
        <taxon>Vertebrata</taxon>
        <taxon>Euteleostomi</taxon>
        <taxon>Actinopterygii</taxon>
        <taxon>Neopterygii</taxon>
        <taxon>Teleostei</taxon>
        <taxon>Neoteleostei</taxon>
        <taxon>Acanthomorphata</taxon>
        <taxon>Carangaria</taxon>
        <taxon>Pleuronectiformes</taxon>
        <taxon>Pleuronectoidei</taxon>
        <taxon>Soleidae</taxon>
        <taxon>Solea</taxon>
    </lineage>
</organism>
<sequence length="286" mass="31868">MLLKSRGFVYEHGEKAGRLLARQLKCKSSDQQITQIQKENGELTTDPLEINNTFKAFYSKLYTSEAPNDNTDMLNFFKNLNTPVISPTYKADLELPFRLTEISNAISAMQSGKAPGPDGYPIEFYKKCSTKLAPLILEMLNDSVGTGALPQTLTEASITLIPKPGKDKTQCGSYRPISLLNSDIKILAKVLARRLESVTDMIPAAAPAKLSEQISNVTHSPHNRRRSRNTASGSAKTGALQLRVRVRGHRFSQWNCSDRKSGSCVTSHTRPSQRYLRDRILTVFKH</sequence>
<evidence type="ECO:0000313" key="3">
    <source>
        <dbReference type="Proteomes" id="UP000693946"/>
    </source>
</evidence>
<protein>
    <recommendedName>
        <fullName evidence="4">Reverse transcriptase domain-containing protein</fullName>
    </recommendedName>
</protein>
<dbReference type="PANTHER" id="PTHR19446">
    <property type="entry name" value="REVERSE TRANSCRIPTASES"/>
    <property type="match status" value="1"/>
</dbReference>
<evidence type="ECO:0000313" key="2">
    <source>
        <dbReference type="EMBL" id="KAG7493595.1"/>
    </source>
</evidence>
<gene>
    <name evidence="2" type="ORF">JOB18_012645</name>
</gene>
<comment type="caution">
    <text evidence="2">The sequence shown here is derived from an EMBL/GenBank/DDBJ whole genome shotgun (WGS) entry which is preliminary data.</text>
</comment>
<evidence type="ECO:0008006" key="4">
    <source>
        <dbReference type="Google" id="ProtNLM"/>
    </source>
</evidence>
<dbReference type="AlphaFoldDB" id="A0AAV6QKU4"/>
<feature type="region of interest" description="Disordered" evidence="1">
    <location>
        <begin position="212"/>
        <end position="239"/>
    </location>
</feature>
<reference evidence="2 3" key="1">
    <citation type="journal article" date="2021" name="Sci. Rep.">
        <title>Chromosome anchoring in Senegalese sole (Solea senegalensis) reveals sex-associated markers and genome rearrangements in flatfish.</title>
        <authorList>
            <person name="Guerrero-Cozar I."/>
            <person name="Gomez-Garrido J."/>
            <person name="Berbel C."/>
            <person name="Martinez-Blanch J.F."/>
            <person name="Alioto T."/>
            <person name="Claros M.G."/>
            <person name="Gagnaire P.A."/>
            <person name="Manchado M."/>
        </authorList>
    </citation>
    <scope>NUCLEOTIDE SEQUENCE [LARGE SCALE GENOMIC DNA]</scope>
    <source>
        <strain evidence="2">Sse05_10M</strain>
    </source>
</reference>
<dbReference type="EMBL" id="JAGKHQ010000016">
    <property type="protein sequence ID" value="KAG7493595.1"/>
    <property type="molecule type" value="Genomic_DNA"/>
</dbReference>
<evidence type="ECO:0000256" key="1">
    <source>
        <dbReference type="SAM" id="MobiDB-lite"/>
    </source>
</evidence>
<name>A0AAV6QKU4_SOLSE</name>